<keyword evidence="13" id="KW-1185">Reference proteome</keyword>
<evidence type="ECO:0000259" key="10">
    <source>
        <dbReference type="PROSITE" id="PS50110"/>
    </source>
</evidence>
<dbReference type="Gene3D" id="1.10.10.10">
    <property type="entry name" value="Winged helix-like DNA-binding domain superfamily/Winged helix DNA-binding domain"/>
    <property type="match status" value="1"/>
</dbReference>
<dbReference type="Gene3D" id="6.10.250.690">
    <property type="match status" value="1"/>
</dbReference>
<dbReference type="PROSITE" id="PS50110">
    <property type="entry name" value="RESPONSE_REGULATORY"/>
    <property type="match status" value="1"/>
</dbReference>
<evidence type="ECO:0000259" key="11">
    <source>
        <dbReference type="PROSITE" id="PS51755"/>
    </source>
</evidence>
<keyword evidence="6 9" id="KW-0238">DNA-binding</keyword>
<dbReference type="SUPFAM" id="SSF46894">
    <property type="entry name" value="C-terminal effector domain of the bipartite response regulators"/>
    <property type="match status" value="1"/>
</dbReference>
<feature type="DNA-binding region" description="OmpR/PhoB-type" evidence="9">
    <location>
        <begin position="156"/>
        <end position="255"/>
    </location>
</feature>
<dbReference type="InterPro" id="IPR001789">
    <property type="entry name" value="Sig_transdc_resp-reg_receiver"/>
</dbReference>
<comment type="subcellular location">
    <subcellularLocation>
        <location evidence="1">Cytoplasm</location>
    </subcellularLocation>
</comment>
<keyword evidence="7" id="KW-0804">Transcription</keyword>
<evidence type="ECO:0000256" key="2">
    <source>
        <dbReference type="ARBA" id="ARBA00022490"/>
    </source>
</evidence>
<dbReference type="InterPro" id="IPR001867">
    <property type="entry name" value="OmpR/PhoB-type_DNA-bd"/>
</dbReference>
<dbReference type="SMART" id="SM00862">
    <property type="entry name" value="Trans_reg_C"/>
    <property type="match status" value="1"/>
</dbReference>
<protein>
    <submittedName>
        <fullName evidence="12">Transcriptional regulatory protein RstA</fullName>
    </submittedName>
</protein>
<accession>A0A3G9GH50</accession>
<reference evidence="12 13" key="2">
    <citation type="journal article" date="2017" name="Genome Announc.">
        <title>Draft genome sequence of Aquitalea magnusonii strain H3, a plant growth-promoting bacterium of duckweed Lemna minor.</title>
        <authorList>
            <person name="Ishizawa H."/>
            <person name="Kuroda M."/>
            <person name="Ike M."/>
        </authorList>
    </citation>
    <scope>NUCLEOTIDE SEQUENCE [LARGE SCALE GENOMIC DNA]</scope>
    <source>
        <strain evidence="12 13">H3</strain>
    </source>
</reference>
<reference evidence="13" key="1">
    <citation type="journal article" date="2017" name="Biotechnol. Biofuels">
        <title>Evaluation of environmental bacterial communities as a factor affecting the growth of duckweed Lemna minor.</title>
        <authorList>
            <person name="Ishizawa H."/>
            <person name="Kuroda M."/>
            <person name="Morikawa M."/>
            <person name="Ike M."/>
        </authorList>
    </citation>
    <scope>NUCLEOTIDE SEQUENCE [LARGE SCALE GENOMIC DNA]</scope>
    <source>
        <strain evidence="13">H3</strain>
    </source>
</reference>
<reference evidence="13" key="3">
    <citation type="journal article" date="2017" name="Plant Physiol. Biochem.">
        <title>Differential oxidative and antioxidative response of duckweed Lemna minor toward plant growth promoting/inhibiting bacteria.</title>
        <authorList>
            <person name="Ishizawa H."/>
            <person name="Kuroda M."/>
            <person name="Morikawa M."/>
            <person name="Ike M."/>
        </authorList>
    </citation>
    <scope>NUCLEOTIDE SEQUENCE [LARGE SCALE GENOMIC DNA]</scope>
    <source>
        <strain evidence="13">H3</strain>
    </source>
</reference>
<dbReference type="AlphaFoldDB" id="A0A3G9GH50"/>
<dbReference type="Gene3D" id="3.40.50.2300">
    <property type="match status" value="1"/>
</dbReference>
<dbReference type="GO" id="GO:0000976">
    <property type="term" value="F:transcription cis-regulatory region binding"/>
    <property type="evidence" value="ECO:0007669"/>
    <property type="project" value="TreeGrafter"/>
</dbReference>
<dbReference type="SMART" id="SM00448">
    <property type="entry name" value="REC"/>
    <property type="match status" value="1"/>
</dbReference>
<dbReference type="InterPro" id="IPR011006">
    <property type="entry name" value="CheY-like_superfamily"/>
</dbReference>
<evidence type="ECO:0000256" key="8">
    <source>
        <dbReference type="PROSITE-ProRule" id="PRU00169"/>
    </source>
</evidence>
<evidence type="ECO:0000313" key="12">
    <source>
        <dbReference type="EMBL" id="BBF87198.1"/>
    </source>
</evidence>
<evidence type="ECO:0000256" key="5">
    <source>
        <dbReference type="ARBA" id="ARBA00023015"/>
    </source>
</evidence>
<evidence type="ECO:0000256" key="4">
    <source>
        <dbReference type="ARBA" id="ARBA00023012"/>
    </source>
</evidence>
<dbReference type="KEGG" id="amah:DLM_3612"/>
<evidence type="ECO:0000313" key="13">
    <source>
        <dbReference type="Proteomes" id="UP000198290"/>
    </source>
</evidence>
<dbReference type="PANTHER" id="PTHR48111:SF47">
    <property type="entry name" value="TRANSCRIPTIONAL REGULATORY PROTEIN RSTA"/>
    <property type="match status" value="1"/>
</dbReference>
<organism evidence="12 13">
    <name type="scientific">Aquitalea magnusonii</name>
    <dbReference type="NCBI Taxonomy" id="332411"/>
    <lineage>
        <taxon>Bacteria</taxon>
        <taxon>Pseudomonadati</taxon>
        <taxon>Pseudomonadota</taxon>
        <taxon>Betaproteobacteria</taxon>
        <taxon>Neisseriales</taxon>
        <taxon>Chromobacteriaceae</taxon>
        <taxon>Aquitalea</taxon>
    </lineage>
</organism>
<dbReference type="PROSITE" id="PS51755">
    <property type="entry name" value="OMPR_PHOB"/>
    <property type="match status" value="1"/>
</dbReference>
<feature type="domain" description="Response regulatory" evidence="10">
    <location>
        <begin position="28"/>
        <end position="141"/>
    </location>
</feature>
<dbReference type="GO" id="GO:0000156">
    <property type="term" value="F:phosphorelay response regulator activity"/>
    <property type="evidence" value="ECO:0007669"/>
    <property type="project" value="TreeGrafter"/>
</dbReference>
<dbReference type="GO" id="GO:0006355">
    <property type="term" value="P:regulation of DNA-templated transcription"/>
    <property type="evidence" value="ECO:0007669"/>
    <property type="project" value="InterPro"/>
</dbReference>
<dbReference type="EMBL" id="AP018823">
    <property type="protein sequence ID" value="BBF87198.1"/>
    <property type="molecule type" value="Genomic_DNA"/>
</dbReference>
<evidence type="ECO:0000256" key="6">
    <source>
        <dbReference type="ARBA" id="ARBA00023125"/>
    </source>
</evidence>
<evidence type="ECO:0000256" key="9">
    <source>
        <dbReference type="PROSITE-ProRule" id="PRU01091"/>
    </source>
</evidence>
<dbReference type="InterPro" id="IPR039420">
    <property type="entry name" value="WalR-like"/>
</dbReference>
<keyword evidence="3 8" id="KW-0597">Phosphoprotein</keyword>
<dbReference type="Proteomes" id="UP000198290">
    <property type="component" value="Chromosome"/>
</dbReference>
<dbReference type="SUPFAM" id="SSF52172">
    <property type="entry name" value="CheY-like"/>
    <property type="match status" value="1"/>
</dbReference>
<dbReference type="Pfam" id="PF00486">
    <property type="entry name" value="Trans_reg_C"/>
    <property type="match status" value="1"/>
</dbReference>
<keyword evidence="4" id="KW-0902">Two-component regulatory system</keyword>
<feature type="modified residue" description="4-aspartylphosphate" evidence="8">
    <location>
        <position position="77"/>
    </location>
</feature>
<sequence length="259" mass="28871">MDSEIQAICPYGDTISPIVSGRYRMAPHILIIEDDIHLSQLIAAYLTKHGYQVSQHGRGDTAADVILDTRPDLVILDVMLPGKEGFDVCREVRLRYHGRILIMTARDEDVDEILGLELGADDYLAKPVEPRRLLARVRALLRRGAADEGSNEAGDSDELVFGQFSISQGTRAAYLSGEEMELTTAEFDLLWLLASHAGQVLSRDDIMNELRGIGFDGLDRSIDARISRLRKKLGDSPDSPTRIKTVRGKGYLFSRSDWE</sequence>
<dbReference type="InterPro" id="IPR036388">
    <property type="entry name" value="WH-like_DNA-bd_sf"/>
</dbReference>
<gene>
    <name evidence="12" type="ORF">DLM_3612</name>
</gene>
<dbReference type="STRING" id="332411.VI06_15535"/>
<dbReference type="PANTHER" id="PTHR48111">
    <property type="entry name" value="REGULATOR OF RPOS"/>
    <property type="match status" value="1"/>
</dbReference>
<keyword evidence="5" id="KW-0805">Transcription regulation</keyword>
<dbReference type="Pfam" id="PF00072">
    <property type="entry name" value="Response_reg"/>
    <property type="match status" value="1"/>
</dbReference>
<feature type="domain" description="OmpR/PhoB-type" evidence="11">
    <location>
        <begin position="156"/>
        <end position="255"/>
    </location>
</feature>
<dbReference type="FunFam" id="1.10.10.10:FF:000099">
    <property type="entry name" value="Two-component system response regulator TorR"/>
    <property type="match status" value="1"/>
</dbReference>
<evidence type="ECO:0000256" key="7">
    <source>
        <dbReference type="ARBA" id="ARBA00023163"/>
    </source>
</evidence>
<dbReference type="GO" id="GO:0032993">
    <property type="term" value="C:protein-DNA complex"/>
    <property type="evidence" value="ECO:0007669"/>
    <property type="project" value="TreeGrafter"/>
</dbReference>
<proteinExistence type="predicted"/>
<evidence type="ECO:0000256" key="3">
    <source>
        <dbReference type="ARBA" id="ARBA00022553"/>
    </source>
</evidence>
<keyword evidence="2" id="KW-0963">Cytoplasm</keyword>
<name>A0A3G9GH50_9NEIS</name>
<evidence type="ECO:0000256" key="1">
    <source>
        <dbReference type="ARBA" id="ARBA00004496"/>
    </source>
</evidence>
<dbReference type="CDD" id="cd00383">
    <property type="entry name" value="trans_reg_C"/>
    <property type="match status" value="1"/>
</dbReference>
<dbReference type="InterPro" id="IPR016032">
    <property type="entry name" value="Sig_transdc_resp-reg_C-effctor"/>
</dbReference>
<dbReference type="GO" id="GO:0005829">
    <property type="term" value="C:cytosol"/>
    <property type="evidence" value="ECO:0007669"/>
    <property type="project" value="TreeGrafter"/>
</dbReference>